<feature type="transmembrane region" description="Helical" evidence="8">
    <location>
        <begin position="138"/>
        <end position="160"/>
    </location>
</feature>
<dbReference type="InterPro" id="IPR023408">
    <property type="entry name" value="MscS_beta-dom_sf"/>
</dbReference>
<evidence type="ECO:0000313" key="14">
    <source>
        <dbReference type="EMBL" id="QJF51434.1"/>
    </source>
</evidence>
<comment type="similarity">
    <text evidence="2">Belongs to the MscS (TC 1.A.23) family.</text>
</comment>
<dbReference type="Pfam" id="PF21088">
    <property type="entry name" value="MS_channel_1st"/>
    <property type="match status" value="1"/>
</dbReference>
<sequence>MNINSLLRAFCAIVSVFFILGSVQTATAQAVPGVAGGQEDAQAETSAPEALDALLEVLRDDAARAALIAELESSMQASEMQASEEPASAEPPQSLGRRIAQITQEAGEEGARVVSTVWTAIRSGGTVFDGLKGDELSILVSALPGLLVVIVITVATFLVLRRFARRLYARMGKRAENSGPLRSVVLFLESNLTDVFIVIFAWALGYLVTITLVGQFGQIGIRQSMYLNAFLIVELARVVIRAVLSPAAPGLRLVPFSDGAARALTRYLSMVVSVLGYGQLLIVPIVNQSASMAAGNGISAMLSVFVLVYLVYIVLRRRREVAQWLERRTRTYDLPDVEAEELGIVPEKTTRQGFLVRLLRGVAGIWHWFALAYLSVMFLIVMTQPAERTIAAISGSAKIVFAIILATLLSGVLARAIGRGISLPEDLTAKLPLLETRINRFVPRAFGLVRLALLFLVLFFSLDVIGLADVRGWMESQVGIFVTAKIISVGLIFLVAFMLWLALTSFVDYKLNPEYGAVPTARETTLLTLLRNAATIALVVLTAMFCLSEIGLDIGPLLASAGVLGLAIGFGAQKMVQDIITGIFIQFENAINVGDVITVGGITGAVEKLSVRSVSLRDVHGVFHIIPFSSVDMVSNFMRGFSYFVCDMGIAYRENVQEAKEAMHEAFDLLIEDKEIARDILGPLEWFGVNSFGDSAVVLRARIKTVPGKQWGTGRAYNGHLKEIFDARGIEIPFPQQTIWFGEAKDGTTQPVRIKRPEEPGDTSASGQE</sequence>
<dbReference type="InterPro" id="IPR049278">
    <property type="entry name" value="MS_channel_C"/>
</dbReference>
<evidence type="ECO:0000256" key="2">
    <source>
        <dbReference type="ARBA" id="ARBA00008017"/>
    </source>
</evidence>
<keyword evidence="5 8" id="KW-1133">Transmembrane helix</keyword>
<evidence type="ECO:0000259" key="10">
    <source>
        <dbReference type="Pfam" id="PF00924"/>
    </source>
</evidence>
<evidence type="ECO:0000259" key="12">
    <source>
        <dbReference type="Pfam" id="PF21088"/>
    </source>
</evidence>
<evidence type="ECO:0000256" key="6">
    <source>
        <dbReference type="ARBA" id="ARBA00023136"/>
    </source>
</evidence>
<dbReference type="Gene3D" id="2.30.30.60">
    <property type="match status" value="1"/>
</dbReference>
<dbReference type="RefSeq" id="WP_169640650.1">
    <property type="nucleotide sequence ID" value="NZ_CP048788.1"/>
</dbReference>
<dbReference type="SUPFAM" id="SSF50182">
    <property type="entry name" value="Sm-like ribonucleoproteins"/>
    <property type="match status" value="1"/>
</dbReference>
<dbReference type="GO" id="GO:0005886">
    <property type="term" value="C:plasma membrane"/>
    <property type="evidence" value="ECO:0007669"/>
    <property type="project" value="UniProtKB-SubCell"/>
</dbReference>
<evidence type="ECO:0000256" key="1">
    <source>
        <dbReference type="ARBA" id="ARBA00004651"/>
    </source>
</evidence>
<evidence type="ECO:0000256" key="4">
    <source>
        <dbReference type="ARBA" id="ARBA00022692"/>
    </source>
</evidence>
<feature type="transmembrane region" description="Helical" evidence="8">
    <location>
        <begin position="358"/>
        <end position="383"/>
    </location>
</feature>
<gene>
    <name evidence="14" type="ORF">G3256_09810</name>
</gene>
<feature type="region of interest" description="Disordered" evidence="7">
    <location>
        <begin position="745"/>
        <end position="769"/>
    </location>
</feature>
<keyword evidence="3" id="KW-1003">Cell membrane</keyword>
<evidence type="ECO:0000256" key="9">
    <source>
        <dbReference type="SAM" id="SignalP"/>
    </source>
</evidence>
<keyword evidence="4 8" id="KW-0812">Transmembrane</keyword>
<dbReference type="InterPro" id="IPR049142">
    <property type="entry name" value="MS_channel_1st"/>
</dbReference>
<evidence type="ECO:0000256" key="7">
    <source>
        <dbReference type="SAM" id="MobiDB-lite"/>
    </source>
</evidence>
<feature type="transmembrane region" description="Helical" evidence="8">
    <location>
        <begin position="447"/>
        <end position="468"/>
    </location>
</feature>
<evidence type="ECO:0000259" key="13">
    <source>
        <dbReference type="Pfam" id="PF25392"/>
    </source>
</evidence>
<keyword evidence="9" id="KW-0732">Signal</keyword>
<dbReference type="GO" id="GO:0008381">
    <property type="term" value="F:mechanosensitive monoatomic ion channel activity"/>
    <property type="evidence" value="ECO:0007669"/>
    <property type="project" value="InterPro"/>
</dbReference>
<name>A0A858SRU9_9RHOB</name>
<feature type="transmembrane region" description="Helical" evidence="8">
    <location>
        <begin position="292"/>
        <end position="315"/>
    </location>
</feature>
<dbReference type="Pfam" id="PF00924">
    <property type="entry name" value="MS_channel_2nd"/>
    <property type="match status" value="1"/>
</dbReference>
<feature type="domain" description="Mechanosensitive ion channel transmembrane helices 2/3" evidence="12">
    <location>
        <begin position="535"/>
        <end position="573"/>
    </location>
</feature>
<evidence type="ECO:0000256" key="8">
    <source>
        <dbReference type="SAM" id="Phobius"/>
    </source>
</evidence>
<dbReference type="InterPro" id="IPR045276">
    <property type="entry name" value="YbiO_bact"/>
</dbReference>
<feature type="signal peptide" evidence="9">
    <location>
        <begin position="1"/>
        <end position="28"/>
    </location>
</feature>
<feature type="domain" description="Moderate conductance mechanosensitive channel YbiO-like transmembrane helix 1" evidence="13">
    <location>
        <begin position="396"/>
        <end position="473"/>
    </location>
</feature>
<dbReference type="Pfam" id="PF25392">
    <property type="entry name" value="MS_channel_TM1"/>
    <property type="match status" value="1"/>
</dbReference>
<dbReference type="AlphaFoldDB" id="A0A858SRU9"/>
<dbReference type="Proteomes" id="UP000503308">
    <property type="component" value="Chromosome"/>
</dbReference>
<protein>
    <submittedName>
        <fullName evidence="14">Mechanosensitive ion channel</fullName>
    </submittedName>
</protein>
<dbReference type="SUPFAM" id="SSF82689">
    <property type="entry name" value="Mechanosensitive channel protein MscS (YggB), C-terminal domain"/>
    <property type="match status" value="1"/>
</dbReference>
<dbReference type="KEGG" id="rpon:G3256_09810"/>
<feature type="transmembrane region" description="Helical" evidence="8">
    <location>
        <begin position="264"/>
        <end position="286"/>
    </location>
</feature>
<feature type="transmembrane region" description="Helical" evidence="8">
    <location>
        <begin position="524"/>
        <end position="548"/>
    </location>
</feature>
<dbReference type="InterPro" id="IPR006685">
    <property type="entry name" value="MscS_channel_2nd"/>
</dbReference>
<feature type="transmembrane region" description="Helical" evidence="8">
    <location>
        <begin position="389"/>
        <end position="414"/>
    </location>
</feature>
<evidence type="ECO:0000313" key="15">
    <source>
        <dbReference type="Proteomes" id="UP000503308"/>
    </source>
</evidence>
<organism evidence="14 15">
    <name type="scientific">Roseobacter ponti</name>
    <dbReference type="NCBI Taxonomy" id="1891787"/>
    <lineage>
        <taxon>Bacteria</taxon>
        <taxon>Pseudomonadati</taxon>
        <taxon>Pseudomonadota</taxon>
        <taxon>Alphaproteobacteria</taxon>
        <taxon>Rhodobacterales</taxon>
        <taxon>Roseobacteraceae</taxon>
        <taxon>Roseobacter</taxon>
    </lineage>
</organism>
<dbReference type="PANTHER" id="PTHR30460:SF0">
    <property type="entry name" value="MODERATE CONDUCTANCE MECHANOSENSITIVE CHANNEL YBIO"/>
    <property type="match status" value="1"/>
</dbReference>
<proteinExistence type="inferred from homology"/>
<dbReference type="InterPro" id="IPR011014">
    <property type="entry name" value="MscS_channel_TM-2"/>
</dbReference>
<comment type="subcellular location">
    <subcellularLocation>
        <location evidence="1">Cell membrane</location>
        <topology evidence="1">Multi-pass membrane protein</topology>
    </subcellularLocation>
</comment>
<dbReference type="InterPro" id="IPR011066">
    <property type="entry name" value="MscS_channel_C_sf"/>
</dbReference>
<reference evidence="14 15" key="1">
    <citation type="submission" date="2020-02" db="EMBL/GenBank/DDBJ databases">
        <title>Genome sequence of Roseobacter ponti.</title>
        <authorList>
            <person name="Hollensteiner J."/>
            <person name="Schneider D."/>
            <person name="Poehlein A."/>
            <person name="Daniel R."/>
        </authorList>
    </citation>
    <scope>NUCLEOTIDE SEQUENCE [LARGE SCALE GENOMIC DNA]</scope>
    <source>
        <strain evidence="14 15">DSM 106830</strain>
    </source>
</reference>
<dbReference type="InterPro" id="IPR057485">
    <property type="entry name" value="YbiO-like_TM1"/>
</dbReference>
<dbReference type="PANTHER" id="PTHR30460">
    <property type="entry name" value="MODERATE CONDUCTANCE MECHANOSENSITIVE CHANNEL YBIO"/>
    <property type="match status" value="1"/>
</dbReference>
<dbReference type="Gene3D" id="1.10.287.1260">
    <property type="match status" value="1"/>
</dbReference>
<evidence type="ECO:0000256" key="3">
    <source>
        <dbReference type="ARBA" id="ARBA00022475"/>
    </source>
</evidence>
<accession>A0A858SRU9</accession>
<dbReference type="Gene3D" id="3.30.70.100">
    <property type="match status" value="1"/>
</dbReference>
<feature type="domain" description="Mechanosensitive ion channel MscS C-terminal" evidence="11">
    <location>
        <begin position="645"/>
        <end position="732"/>
    </location>
</feature>
<dbReference type="EMBL" id="CP048788">
    <property type="protein sequence ID" value="QJF51434.1"/>
    <property type="molecule type" value="Genomic_DNA"/>
</dbReference>
<feature type="domain" description="Mechanosensitive ion channel MscS" evidence="10">
    <location>
        <begin position="575"/>
        <end position="637"/>
    </location>
</feature>
<feature type="chain" id="PRO_5033030456" evidence="9">
    <location>
        <begin position="29"/>
        <end position="769"/>
    </location>
</feature>
<evidence type="ECO:0000256" key="5">
    <source>
        <dbReference type="ARBA" id="ARBA00022989"/>
    </source>
</evidence>
<keyword evidence="15" id="KW-1185">Reference proteome</keyword>
<feature type="transmembrane region" description="Helical" evidence="8">
    <location>
        <begin position="554"/>
        <end position="572"/>
    </location>
</feature>
<feature type="transmembrane region" description="Helical" evidence="8">
    <location>
        <begin position="225"/>
        <end position="244"/>
    </location>
</feature>
<keyword evidence="6 8" id="KW-0472">Membrane</keyword>
<evidence type="ECO:0000259" key="11">
    <source>
        <dbReference type="Pfam" id="PF21082"/>
    </source>
</evidence>
<feature type="transmembrane region" description="Helical" evidence="8">
    <location>
        <begin position="480"/>
        <end position="503"/>
    </location>
</feature>
<dbReference type="InterPro" id="IPR010920">
    <property type="entry name" value="LSM_dom_sf"/>
</dbReference>
<dbReference type="SUPFAM" id="SSF82861">
    <property type="entry name" value="Mechanosensitive channel protein MscS (YggB), transmembrane region"/>
    <property type="match status" value="1"/>
</dbReference>
<dbReference type="Pfam" id="PF21082">
    <property type="entry name" value="MS_channel_3rd"/>
    <property type="match status" value="1"/>
</dbReference>